<keyword evidence="9" id="KW-1185">Reference proteome</keyword>
<comment type="similarity">
    <text evidence="4">Belongs to the glycosyltransferase 104 family.</text>
</comment>
<dbReference type="STRING" id="418702.BJN45_07100"/>
<dbReference type="EMBL" id="MTHD01000002">
    <property type="protein sequence ID" value="OMG55277.1"/>
    <property type="molecule type" value="Genomic_DNA"/>
</dbReference>
<dbReference type="AlphaFoldDB" id="A0A1R1I9D3"/>
<comment type="caution">
    <text evidence="8">The sequence shown here is derived from an EMBL/GenBank/DDBJ whole genome shotgun (WGS) entry which is preliminary data.</text>
</comment>
<dbReference type="InterPro" id="IPR016633">
    <property type="entry name" value="EarP"/>
</dbReference>
<evidence type="ECO:0000256" key="2">
    <source>
        <dbReference type="ARBA" id="ARBA00022679"/>
    </source>
</evidence>
<keyword evidence="2" id="KW-0808">Transferase</keyword>
<protein>
    <recommendedName>
        <fullName evidence="5">Protein-arginine rhamnosyltransferase</fullName>
    </recommendedName>
    <alternativeName>
        <fullName evidence="6">EF-P arginine rhamnosyltransferase</fullName>
    </alternativeName>
</protein>
<dbReference type="NCBIfam" id="TIGR03837">
    <property type="entry name" value="efp_Arg_rhamno"/>
    <property type="match status" value="1"/>
</dbReference>
<dbReference type="RefSeq" id="WP_076094197.1">
    <property type="nucleotide sequence ID" value="NZ_MTHD01000002.1"/>
</dbReference>
<evidence type="ECO:0000256" key="1">
    <source>
        <dbReference type="ARBA" id="ARBA00022676"/>
    </source>
</evidence>
<sequence>MGRDVNMPAMQLHWDIFCRVVDNYGDIGVCWRLARQLAAEHGKAVRLWVDDPASLSPLCPEADPALAVQQVCGVEIRRWDENFAVDRVAEVIIEAFACELPPAYIDAMAATLPRPCWINLEYLTAEPWAESCHGMASPHPRLPLVKHFFFPGFSSSTGGLLLESGLPVDAPSAHPGCLEISLFCYDTAPVGSLLDAIAATTQPVRCHVPPGKPLAAVASHLGGNGPWQLGQAVIEPIPFLPMDEYDALLCRCDINFVRGEDSFVRAQWAGKPFVWQIYRQEDDAHRVKLAAFVERYCQAMDSHAAQAVRRLFLAWNDGDDCREPWQAFLAQRGEIARHTLDWRDFLTRDADLATKLVKFCAGKV</sequence>
<organism evidence="8 9">
    <name type="scientific">Azonexus hydrophilus</name>
    <dbReference type="NCBI Taxonomy" id="418702"/>
    <lineage>
        <taxon>Bacteria</taxon>
        <taxon>Pseudomonadati</taxon>
        <taxon>Pseudomonadota</taxon>
        <taxon>Betaproteobacteria</taxon>
        <taxon>Rhodocyclales</taxon>
        <taxon>Azonexaceae</taxon>
        <taxon>Azonexus</taxon>
    </lineage>
</organism>
<evidence type="ECO:0000256" key="4">
    <source>
        <dbReference type="ARBA" id="ARBA00024346"/>
    </source>
</evidence>
<comment type="function">
    <text evidence="3">Protein-arginine rhamnosyltransferase that catalyzes the transfer of a single rhamnose to elongation factor P (EF-P) on 'Lys-32', a modification required for EF-P-dependent rescue of polyproline stalled ribosomes.</text>
</comment>
<evidence type="ECO:0000313" key="8">
    <source>
        <dbReference type="EMBL" id="OMG55277.1"/>
    </source>
</evidence>
<gene>
    <name evidence="8" type="ORF">BJN45_07100</name>
</gene>
<proteinExistence type="inferred from homology"/>
<dbReference type="Pfam" id="PF10093">
    <property type="entry name" value="EarP"/>
    <property type="match status" value="1"/>
</dbReference>
<reference evidence="8 9" key="1">
    <citation type="submission" date="2016-10" db="EMBL/GenBank/DDBJ databases">
        <title>Alkaliphiles isolated from bioreactors.</title>
        <authorList>
            <person name="Salah Z."/>
            <person name="Rout S.P."/>
            <person name="Humphreys P.N."/>
        </authorList>
    </citation>
    <scope>NUCLEOTIDE SEQUENCE [LARGE SCALE GENOMIC DNA]</scope>
    <source>
        <strain evidence="8 9">ZS02</strain>
    </source>
</reference>
<name>A0A1R1I9D3_9RHOO</name>
<keyword evidence="1" id="KW-0328">Glycosyltransferase</keyword>
<dbReference type="PIRSF" id="PIRSF015557">
    <property type="entry name" value="UCP015557"/>
    <property type="match status" value="1"/>
</dbReference>
<evidence type="ECO:0000313" key="9">
    <source>
        <dbReference type="Proteomes" id="UP000187526"/>
    </source>
</evidence>
<evidence type="ECO:0000256" key="6">
    <source>
        <dbReference type="ARBA" id="ARBA00030025"/>
    </source>
</evidence>
<dbReference type="OrthoDB" id="209085at2"/>
<evidence type="ECO:0000256" key="3">
    <source>
        <dbReference type="ARBA" id="ARBA00024303"/>
    </source>
</evidence>
<evidence type="ECO:0000256" key="7">
    <source>
        <dbReference type="ARBA" id="ARBA00048472"/>
    </source>
</evidence>
<comment type="catalytic activity">
    <reaction evidence="7">
        <text>dTDP-beta-L-rhamnose + L-arginyl-[protein] = N(omega)-(alpha-L-rhamnosyl)-L-arginyl-[protein] + dTDP + H(+)</text>
        <dbReference type="Rhea" id="RHEA:66692"/>
        <dbReference type="Rhea" id="RHEA-COMP:10532"/>
        <dbReference type="Rhea" id="RHEA-COMP:17096"/>
        <dbReference type="ChEBI" id="CHEBI:15378"/>
        <dbReference type="ChEBI" id="CHEBI:29965"/>
        <dbReference type="ChEBI" id="CHEBI:57510"/>
        <dbReference type="ChEBI" id="CHEBI:58369"/>
        <dbReference type="ChEBI" id="CHEBI:167445"/>
    </reaction>
    <physiologicalReaction direction="left-to-right" evidence="7">
        <dbReference type="Rhea" id="RHEA:66693"/>
    </physiologicalReaction>
</comment>
<dbReference type="Proteomes" id="UP000187526">
    <property type="component" value="Unassembled WGS sequence"/>
</dbReference>
<accession>A0A1R1I9D3</accession>
<evidence type="ECO:0000256" key="5">
    <source>
        <dbReference type="ARBA" id="ARBA00024416"/>
    </source>
</evidence>
<dbReference type="GO" id="GO:0106361">
    <property type="term" value="F:protein-arginine rhamnosyltransferase activity"/>
    <property type="evidence" value="ECO:0007669"/>
    <property type="project" value="InterPro"/>
</dbReference>